<evidence type="ECO:0008006" key="4">
    <source>
        <dbReference type="Google" id="ProtNLM"/>
    </source>
</evidence>
<protein>
    <recommendedName>
        <fullName evidence="4">Transmembrane protein</fullName>
    </recommendedName>
</protein>
<evidence type="ECO:0000313" key="3">
    <source>
        <dbReference type="Proteomes" id="UP001497512"/>
    </source>
</evidence>
<proteinExistence type="predicted"/>
<gene>
    <name evidence="2" type="ORF">CSSPTR1EN2_LOCUS9277</name>
</gene>
<evidence type="ECO:0000313" key="2">
    <source>
        <dbReference type="EMBL" id="CAK9208626.1"/>
    </source>
</evidence>
<name>A0ABP0TYP7_9BRYO</name>
<dbReference type="Proteomes" id="UP001497512">
    <property type="component" value="Chromosome 17"/>
</dbReference>
<accession>A0ABP0TYP7</accession>
<organism evidence="2 3">
    <name type="scientific">Sphagnum troendelagicum</name>
    <dbReference type="NCBI Taxonomy" id="128251"/>
    <lineage>
        <taxon>Eukaryota</taxon>
        <taxon>Viridiplantae</taxon>
        <taxon>Streptophyta</taxon>
        <taxon>Embryophyta</taxon>
        <taxon>Bryophyta</taxon>
        <taxon>Sphagnophytina</taxon>
        <taxon>Sphagnopsida</taxon>
        <taxon>Sphagnales</taxon>
        <taxon>Sphagnaceae</taxon>
        <taxon>Sphagnum</taxon>
    </lineage>
</organism>
<feature type="region of interest" description="Disordered" evidence="1">
    <location>
        <begin position="1"/>
        <end position="25"/>
    </location>
</feature>
<evidence type="ECO:0000256" key="1">
    <source>
        <dbReference type="SAM" id="MobiDB-lite"/>
    </source>
</evidence>
<dbReference type="EMBL" id="OZ019909">
    <property type="protein sequence ID" value="CAK9208626.1"/>
    <property type="molecule type" value="Genomic_DNA"/>
</dbReference>
<reference evidence="2" key="1">
    <citation type="submission" date="2024-02" db="EMBL/GenBank/DDBJ databases">
        <authorList>
            <consortium name="ELIXIR-Norway"/>
            <consortium name="Elixir Norway"/>
        </authorList>
    </citation>
    <scope>NUCLEOTIDE SEQUENCE</scope>
</reference>
<sequence length="152" mass="16463">MFESSGRVAKRREGHPSNEGVSSCTLGHREREDSVQWGLRPDVEEQQAVSFLLHNTALVLIFDSASGWKNSGFAATSLAAASSSFLHGLLHLTRSPFSAGRERCCDLCNTGFALLLAASIRLRIGGLLFSLFLTLSVSSQQLRVSPVVSDVR</sequence>
<keyword evidence="3" id="KW-1185">Reference proteome</keyword>